<name>A0ABU8GTZ0_9ACTN</name>
<dbReference type="Gene3D" id="3.40.50.300">
    <property type="entry name" value="P-loop containing nucleotide triphosphate hydrolases"/>
    <property type="match status" value="1"/>
</dbReference>
<dbReference type="PANTHER" id="PTHR35894:SF1">
    <property type="entry name" value="PHOSPHORIBULOKINASE _ URIDINE KINASE FAMILY"/>
    <property type="match status" value="1"/>
</dbReference>
<dbReference type="SUPFAM" id="SSF52540">
    <property type="entry name" value="P-loop containing nucleoside triphosphate hydrolases"/>
    <property type="match status" value="1"/>
</dbReference>
<sequence>MSRPVLVARLLELEAAGALTTAHVRAGAQVGGVNVRTVWRWLDAARTEGRVERRPRARLELSEQMWEVLAQAGGNVAALHRHLKAVGGEVPSLASLHRVVRRDLEAGRVLPDRAVVRREREEQQTRQALADLALAGPSEAGAAKGAALRLPRLVPEATGSLPVGENGALAGVALPAGARLVRTSSVRAVAEAVGQAMATQGAVCVFGNPGRGKTAAVRMALSEVPPGWKVTWVPVPVRPSVAGMRRAVFDALALAGRFPHTSALADAAVTEALSEARVLVVDEAQRLPVPCLEYLQSLWDHPGTRITLVLCGAGSERALSRLPQLASRIGAWQEVPRLTGAEVATVVTGFHPLWRTVPGPDLTWIDRSCAYGTFRTWAALTAHLQNALLTTADASIDRALLRRLFQRVAPPL</sequence>
<protein>
    <submittedName>
        <fullName evidence="2">AAA family ATPase</fullName>
    </submittedName>
</protein>
<dbReference type="RefSeq" id="WP_336543358.1">
    <property type="nucleotide sequence ID" value="NZ_JBBAYL010000042.1"/>
</dbReference>
<evidence type="ECO:0000313" key="2">
    <source>
        <dbReference type="EMBL" id="MEI5616623.1"/>
    </source>
</evidence>
<evidence type="ECO:0000259" key="1">
    <source>
        <dbReference type="Pfam" id="PF13401"/>
    </source>
</evidence>
<organism evidence="2 3">
    <name type="scientific">Streptomyces brasiliscabiei</name>
    <dbReference type="NCBI Taxonomy" id="2736302"/>
    <lineage>
        <taxon>Bacteria</taxon>
        <taxon>Bacillati</taxon>
        <taxon>Actinomycetota</taxon>
        <taxon>Actinomycetes</taxon>
        <taxon>Kitasatosporales</taxon>
        <taxon>Streptomycetaceae</taxon>
        <taxon>Streptomyces</taxon>
    </lineage>
</organism>
<reference evidence="2 3" key="1">
    <citation type="submission" date="2024-03" db="EMBL/GenBank/DDBJ databases">
        <title>First Report of Pectobacterium brasiliscabiei causing potato scab in china.</title>
        <authorList>
            <person name="Handique U."/>
        </authorList>
    </citation>
    <scope>NUCLEOTIDE SEQUENCE [LARGE SCALE GENOMIC DNA]</scope>
    <source>
        <strain evidence="2 3">ZRIMU1503</strain>
    </source>
</reference>
<dbReference type="EMBL" id="JBBAYM010000059">
    <property type="protein sequence ID" value="MEI5616623.1"/>
    <property type="molecule type" value="Genomic_DNA"/>
</dbReference>
<evidence type="ECO:0000313" key="3">
    <source>
        <dbReference type="Proteomes" id="UP001365781"/>
    </source>
</evidence>
<dbReference type="Pfam" id="PF13401">
    <property type="entry name" value="AAA_22"/>
    <property type="match status" value="1"/>
</dbReference>
<gene>
    <name evidence="2" type="ORF">WB403_46755</name>
</gene>
<comment type="caution">
    <text evidence="2">The sequence shown here is derived from an EMBL/GenBank/DDBJ whole genome shotgun (WGS) entry which is preliminary data.</text>
</comment>
<accession>A0ABU8GTZ0</accession>
<keyword evidence="3" id="KW-1185">Reference proteome</keyword>
<dbReference type="InterPro" id="IPR052026">
    <property type="entry name" value="ExeA_AAA_ATPase_DNA-bind"/>
</dbReference>
<dbReference type="Proteomes" id="UP001365781">
    <property type="component" value="Unassembled WGS sequence"/>
</dbReference>
<proteinExistence type="predicted"/>
<dbReference type="InterPro" id="IPR027417">
    <property type="entry name" value="P-loop_NTPase"/>
</dbReference>
<dbReference type="InterPro" id="IPR049945">
    <property type="entry name" value="AAA_22"/>
</dbReference>
<dbReference type="PANTHER" id="PTHR35894">
    <property type="entry name" value="GENERAL SECRETION PATHWAY PROTEIN A-RELATED"/>
    <property type="match status" value="1"/>
</dbReference>
<feature type="domain" description="ORC1/DEAH AAA+ ATPase" evidence="1">
    <location>
        <begin position="199"/>
        <end position="313"/>
    </location>
</feature>